<proteinExistence type="predicted"/>
<dbReference type="AlphaFoldDB" id="A0A5N7B2F3"/>
<keyword evidence="2" id="KW-1185">Reference proteome</keyword>
<protein>
    <submittedName>
        <fullName evidence="1">Uncharacterized protein</fullName>
    </submittedName>
</protein>
<sequence length="209" mass="23044">MQPATRDPSTIFYHLKREITTTNGPAYIELEGIIPDVGYQVARSLCEDGEVERRSVTISYNPMASIFSLNMPTVIHDSALSWAVNIYKEPDFAFLHAGATIPSVVAEIGLSESWPRLLQDKTLWLQGGARHLNAVLVKWNKRANNWVTGYLEVHRSGGSVSPLRQIFPAPAPGTPTQIIINGSDPWLWDLDNLRVKAGRAMAAEGLVPA</sequence>
<evidence type="ECO:0000313" key="1">
    <source>
        <dbReference type="EMBL" id="KAE8376254.1"/>
    </source>
</evidence>
<gene>
    <name evidence="1" type="ORF">BDV26DRAFT_282805</name>
</gene>
<accession>A0A5N7B2F3</accession>
<reference evidence="1 2" key="1">
    <citation type="submission" date="2019-04" db="EMBL/GenBank/DDBJ databases">
        <title>Friends and foes A comparative genomics studyof 23 Aspergillus species from section Flavi.</title>
        <authorList>
            <consortium name="DOE Joint Genome Institute"/>
            <person name="Kjaerbolling I."/>
            <person name="Vesth T."/>
            <person name="Frisvad J.C."/>
            <person name="Nybo J.L."/>
            <person name="Theobald S."/>
            <person name="Kildgaard S."/>
            <person name="Isbrandt T."/>
            <person name="Kuo A."/>
            <person name="Sato A."/>
            <person name="Lyhne E.K."/>
            <person name="Kogle M.E."/>
            <person name="Wiebenga A."/>
            <person name="Kun R.S."/>
            <person name="Lubbers R.J."/>
            <person name="Makela M.R."/>
            <person name="Barry K."/>
            <person name="Chovatia M."/>
            <person name="Clum A."/>
            <person name="Daum C."/>
            <person name="Haridas S."/>
            <person name="He G."/>
            <person name="LaButti K."/>
            <person name="Lipzen A."/>
            <person name="Mondo S."/>
            <person name="Riley R."/>
            <person name="Salamov A."/>
            <person name="Simmons B.A."/>
            <person name="Magnuson J.K."/>
            <person name="Henrissat B."/>
            <person name="Mortensen U.H."/>
            <person name="Larsen T.O."/>
            <person name="Devries R.P."/>
            <person name="Grigoriev I.V."/>
            <person name="Machida M."/>
            <person name="Baker S.E."/>
            <person name="Andersen M.R."/>
        </authorList>
    </citation>
    <scope>NUCLEOTIDE SEQUENCE [LARGE SCALE GENOMIC DNA]</scope>
    <source>
        <strain evidence="1 2">IBT 29228</strain>
    </source>
</reference>
<dbReference type="Proteomes" id="UP000326198">
    <property type="component" value="Unassembled WGS sequence"/>
</dbReference>
<evidence type="ECO:0000313" key="2">
    <source>
        <dbReference type="Proteomes" id="UP000326198"/>
    </source>
</evidence>
<organism evidence="1 2">
    <name type="scientific">Aspergillus bertholletiae</name>
    <dbReference type="NCBI Taxonomy" id="1226010"/>
    <lineage>
        <taxon>Eukaryota</taxon>
        <taxon>Fungi</taxon>
        <taxon>Dikarya</taxon>
        <taxon>Ascomycota</taxon>
        <taxon>Pezizomycotina</taxon>
        <taxon>Eurotiomycetes</taxon>
        <taxon>Eurotiomycetidae</taxon>
        <taxon>Eurotiales</taxon>
        <taxon>Aspergillaceae</taxon>
        <taxon>Aspergillus</taxon>
        <taxon>Aspergillus subgen. Circumdati</taxon>
    </lineage>
</organism>
<dbReference type="EMBL" id="ML736244">
    <property type="protein sequence ID" value="KAE8376254.1"/>
    <property type="molecule type" value="Genomic_DNA"/>
</dbReference>
<name>A0A5N7B2F3_9EURO</name>
<dbReference type="OrthoDB" id="76567at2759"/>